<feature type="domain" description="Bacterial type II secretion system protein E" evidence="5">
    <location>
        <begin position="120"/>
        <end position="493"/>
    </location>
</feature>
<dbReference type="OrthoDB" id="5790493at2"/>
<dbReference type="RefSeq" id="WP_100854035.1">
    <property type="nucleotide sequence ID" value="NZ_CADIJT010000003.1"/>
</dbReference>
<name>A0A2K8S1B0_9BURK</name>
<reference evidence="7 8" key="1">
    <citation type="submission" date="2018-02" db="EMBL/GenBank/DDBJ databases">
        <title>Draft Genome of Achromobacter spanius stain 6.</title>
        <authorList>
            <person name="Gunasekera T.S."/>
            <person name="Radwan O."/>
            <person name="Ruiz O.N."/>
        </authorList>
    </citation>
    <scope>NUCLEOTIDE SEQUENCE [LARGE SCALE GENOMIC DNA]</scope>
    <source>
        <strain evidence="7 8">6</strain>
    </source>
</reference>
<evidence type="ECO:0000256" key="1">
    <source>
        <dbReference type="ARBA" id="ARBA00006611"/>
    </source>
</evidence>
<feature type="region of interest" description="Disordered" evidence="4">
    <location>
        <begin position="540"/>
        <end position="568"/>
    </location>
</feature>
<dbReference type="GO" id="GO:0016887">
    <property type="term" value="F:ATP hydrolysis activity"/>
    <property type="evidence" value="ECO:0007669"/>
    <property type="project" value="TreeGrafter"/>
</dbReference>
<feature type="region of interest" description="Disordered" evidence="4">
    <location>
        <begin position="98"/>
        <end position="117"/>
    </location>
</feature>
<accession>A0A2K8S1B0</accession>
<sequence>MDTTIHAPNAPGTEDLELPSAAEPLRRVQNLSAVGGAWQAPEYVIDRVVLADDGVLYVDEEHSDDMRVMSYMSRLRLNRVTFSPRLVSHSEIKRLQQTAKDGASLSITEGPGSTKTAQQEQINRMISEAARLGASDIHFLPDVDKTYVKYRINGIPEARFTLDRAVAEDLVSTLYTSMCEKPDNYEPSRKQNARLMERYARQSGLFVCRVATGPAARGRKLVIRLYPDTGDTPKSMEELGYLPEQCTQIRLFSRKTSGIVLVTGTTGSGKSTTLNHYLKQALLHAEGELIIATAEDPVEQPIRVVTKRDGNDVVYVAVQEPIIPAGTSEEEIEAAWVDAIDHMLRSDPDSILIGEIRGKASVRSAIRAALTGHPTLATLHVKDAMSSFDRLEDSGVPRNLLTDPTLFIGIINQALVPILCQHCSAPFCDVEDRLEVGLRDRVRHFCDVSGVRVRGPGCPSCRRGLVGRTVCAEVVSPNPALMSVYRKQGTFAAQKYWVQKMGGITQCAHLIRLIEAGRVDPDLGELMVRPLDSDDWLNEAARPQRPGRLHGRKSGSLFSQWRSRHGKA</sequence>
<evidence type="ECO:0000313" key="8">
    <source>
        <dbReference type="Proteomes" id="UP000239990"/>
    </source>
</evidence>
<comment type="similarity">
    <text evidence="1">Belongs to the GSP E family.</text>
</comment>
<dbReference type="Proteomes" id="UP000239990">
    <property type="component" value="Unassembled WGS sequence"/>
</dbReference>
<dbReference type="Gene3D" id="3.30.450.90">
    <property type="match status" value="1"/>
</dbReference>
<dbReference type="Pfam" id="PF00437">
    <property type="entry name" value="T2SSE"/>
    <property type="match status" value="1"/>
</dbReference>
<reference evidence="6" key="2">
    <citation type="submission" date="2022-09" db="EMBL/GenBank/DDBJ databases">
        <title>Intensive care unit water sources are persistently colonized with multi-drug resistant bacteria and are the site of extensive horizontal gene transfer of antibiotic resistance genes.</title>
        <authorList>
            <person name="Diorio-Toth L."/>
        </authorList>
    </citation>
    <scope>NUCLEOTIDE SEQUENCE</scope>
    <source>
        <strain evidence="6">GD03843</strain>
    </source>
</reference>
<dbReference type="InterPro" id="IPR001482">
    <property type="entry name" value="T2SS/T4SS_dom"/>
</dbReference>
<dbReference type="EMBL" id="JAOCDZ010000003">
    <property type="protein sequence ID" value="MDH0735476.1"/>
    <property type="molecule type" value="Genomic_DNA"/>
</dbReference>
<dbReference type="InterPro" id="IPR027417">
    <property type="entry name" value="P-loop_NTPase"/>
</dbReference>
<evidence type="ECO:0000256" key="3">
    <source>
        <dbReference type="ARBA" id="ARBA00022840"/>
    </source>
</evidence>
<dbReference type="GeneID" id="92905944"/>
<evidence type="ECO:0000259" key="5">
    <source>
        <dbReference type="Pfam" id="PF00437"/>
    </source>
</evidence>
<evidence type="ECO:0000256" key="2">
    <source>
        <dbReference type="ARBA" id="ARBA00022741"/>
    </source>
</evidence>
<comment type="caution">
    <text evidence="7">The sequence shown here is derived from an EMBL/GenBank/DDBJ whole genome shotgun (WGS) entry which is preliminary data.</text>
</comment>
<organism evidence="7 8">
    <name type="scientific">Achromobacter spanius</name>
    <dbReference type="NCBI Taxonomy" id="217203"/>
    <lineage>
        <taxon>Bacteria</taxon>
        <taxon>Pseudomonadati</taxon>
        <taxon>Pseudomonadota</taxon>
        <taxon>Betaproteobacteria</taxon>
        <taxon>Burkholderiales</taxon>
        <taxon>Alcaligenaceae</taxon>
        <taxon>Achromobacter</taxon>
    </lineage>
</organism>
<gene>
    <name evidence="7" type="ORF">C4E15_06130</name>
    <name evidence="6" type="ORF">N5D93_06625</name>
</gene>
<dbReference type="PANTHER" id="PTHR30258:SF1">
    <property type="entry name" value="PROTEIN TRANSPORT PROTEIN HOFB HOMOLOG"/>
    <property type="match status" value="1"/>
</dbReference>
<dbReference type="PANTHER" id="PTHR30258">
    <property type="entry name" value="TYPE II SECRETION SYSTEM PROTEIN GSPE-RELATED"/>
    <property type="match status" value="1"/>
</dbReference>
<dbReference type="EMBL" id="PREU01000002">
    <property type="protein sequence ID" value="PPA77588.1"/>
    <property type="molecule type" value="Genomic_DNA"/>
</dbReference>
<evidence type="ECO:0000313" key="6">
    <source>
        <dbReference type="EMBL" id="MDH0735476.1"/>
    </source>
</evidence>
<proteinExistence type="inferred from homology"/>
<evidence type="ECO:0000313" key="7">
    <source>
        <dbReference type="EMBL" id="PPA77588.1"/>
    </source>
</evidence>
<dbReference type="GO" id="GO:0005886">
    <property type="term" value="C:plasma membrane"/>
    <property type="evidence" value="ECO:0007669"/>
    <property type="project" value="TreeGrafter"/>
</dbReference>
<dbReference type="KEGG" id="asw:CVS48_08375"/>
<evidence type="ECO:0000256" key="4">
    <source>
        <dbReference type="SAM" id="MobiDB-lite"/>
    </source>
</evidence>
<keyword evidence="2" id="KW-0547">Nucleotide-binding</keyword>
<dbReference type="Gene3D" id="3.40.50.300">
    <property type="entry name" value="P-loop containing nucleotide triphosphate hydrolases"/>
    <property type="match status" value="1"/>
</dbReference>
<dbReference type="AlphaFoldDB" id="A0A2K8S1B0"/>
<protein>
    <submittedName>
        <fullName evidence="6">ATPase, T2SS/T4P/T4SS family</fullName>
    </submittedName>
    <submittedName>
        <fullName evidence="7">Pilus assembly protein PilQ</fullName>
    </submittedName>
</protein>
<dbReference type="SUPFAM" id="SSF52540">
    <property type="entry name" value="P-loop containing nucleoside triphosphate hydrolases"/>
    <property type="match status" value="1"/>
</dbReference>
<dbReference type="GO" id="GO:0005524">
    <property type="term" value="F:ATP binding"/>
    <property type="evidence" value="ECO:0007669"/>
    <property type="project" value="UniProtKB-KW"/>
</dbReference>
<dbReference type="Proteomes" id="UP001161094">
    <property type="component" value="Unassembled WGS sequence"/>
</dbReference>
<keyword evidence="3" id="KW-0067">ATP-binding</keyword>